<dbReference type="GO" id="GO:0000155">
    <property type="term" value="F:phosphorelay sensor kinase activity"/>
    <property type="evidence" value="ECO:0007669"/>
    <property type="project" value="InterPro"/>
</dbReference>
<keyword evidence="12" id="KW-0902">Two-component regulatory system</keyword>
<evidence type="ECO:0000313" key="18">
    <source>
        <dbReference type="Proteomes" id="UP000249134"/>
    </source>
</evidence>
<dbReference type="Gene3D" id="3.30.565.10">
    <property type="entry name" value="Histidine kinase-like ATPase, C-terminal domain"/>
    <property type="match status" value="1"/>
</dbReference>
<dbReference type="CDD" id="cd00075">
    <property type="entry name" value="HATPase"/>
    <property type="match status" value="1"/>
</dbReference>
<keyword evidence="11 14" id="KW-1133">Transmembrane helix</keyword>
<evidence type="ECO:0000256" key="12">
    <source>
        <dbReference type="ARBA" id="ARBA00023012"/>
    </source>
</evidence>
<evidence type="ECO:0000256" key="5">
    <source>
        <dbReference type="ARBA" id="ARBA00022553"/>
    </source>
</evidence>
<dbReference type="Pfam" id="PF00512">
    <property type="entry name" value="HisKA"/>
    <property type="match status" value="1"/>
</dbReference>
<dbReference type="STRING" id="1348624.GCA_001591545_02788"/>
<evidence type="ECO:0000256" key="7">
    <source>
        <dbReference type="ARBA" id="ARBA00022692"/>
    </source>
</evidence>
<evidence type="ECO:0000256" key="14">
    <source>
        <dbReference type="SAM" id="Phobius"/>
    </source>
</evidence>
<dbReference type="InterPro" id="IPR003594">
    <property type="entry name" value="HATPase_dom"/>
</dbReference>
<reference evidence="17 18" key="1">
    <citation type="submission" date="2018-06" db="EMBL/GenBank/DDBJ databases">
        <authorList>
            <consortium name="Pathogen Informatics"/>
            <person name="Doyle S."/>
        </authorList>
    </citation>
    <scope>NUCLEOTIDE SEQUENCE [LARGE SCALE GENOMIC DNA]</scope>
    <source>
        <strain evidence="17 18">NCTC4824</strain>
    </source>
</reference>
<evidence type="ECO:0000256" key="13">
    <source>
        <dbReference type="ARBA" id="ARBA00023136"/>
    </source>
</evidence>
<dbReference type="SMART" id="SM00304">
    <property type="entry name" value="HAMP"/>
    <property type="match status" value="1"/>
</dbReference>
<keyword evidence="7 14" id="KW-0812">Transmembrane</keyword>
<dbReference type="KEGG" id="blen:NCTC4824_00414"/>
<gene>
    <name evidence="17" type="primary">phoR_2</name>
    <name evidence="17" type="ORF">NCTC4824_00414</name>
</gene>
<feature type="domain" description="HAMP" evidence="16">
    <location>
        <begin position="192"/>
        <end position="245"/>
    </location>
</feature>
<dbReference type="CDD" id="cd06225">
    <property type="entry name" value="HAMP"/>
    <property type="match status" value="1"/>
</dbReference>
<dbReference type="SUPFAM" id="SSF158472">
    <property type="entry name" value="HAMP domain-like"/>
    <property type="match status" value="1"/>
</dbReference>
<evidence type="ECO:0000256" key="10">
    <source>
        <dbReference type="ARBA" id="ARBA00022840"/>
    </source>
</evidence>
<dbReference type="Proteomes" id="UP000249134">
    <property type="component" value="Chromosome 1"/>
</dbReference>
<evidence type="ECO:0000313" key="17">
    <source>
        <dbReference type="EMBL" id="SQI52425.1"/>
    </source>
</evidence>
<dbReference type="PROSITE" id="PS50109">
    <property type="entry name" value="HIS_KIN"/>
    <property type="match status" value="1"/>
</dbReference>
<dbReference type="Pfam" id="PF02518">
    <property type="entry name" value="HATPase_c"/>
    <property type="match status" value="1"/>
</dbReference>
<protein>
    <recommendedName>
        <fullName evidence="3">histidine kinase</fullName>
        <ecNumber evidence="3">2.7.13.3</ecNumber>
    </recommendedName>
</protein>
<dbReference type="SMART" id="SM00388">
    <property type="entry name" value="HisKA"/>
    <property type="match status" value="1"/>
</dbReference>
<evidence type="ECO:0000259" key="16">
    <source>
        <dbReference type="PROSITE" id="PS50885"/>
    </source>
</evidence>
<evidence type="ECO:0000256" key="8">
    <source>
        <dbReference type="ARBA" id="ARBA00022741"/>
    </source>
</evidence>
<dbReference type="PRINTS" id="PR00344">
    <property type="entry name" value="BCTRLSENSOR"/>
</dbReference>
<dbReference type="InterPro" id="IPR036097">
    <property type="entry name" value="HisK_dim/P_sf"/>
</dbReference>
<organism evidence="17 18">
    <name type="scientific">Lederbergia lenta</name>
    <name type="common">Bacillus lentus</name>
    <dbReference type="NCBI Taxonomy" id="1467"/>
    <lineage>
        <taxon>Bacteria</taxon>
        <taxon>Bacillati</taxon>
        <taxon>Bacillota</taxon>
        <taxon>Bacilli</taxon>
        <taxon>Bacillales</taxon>
        <taxon>Bacillaceae</taxon>
        <taxon>Lederbergia</taxon>
    </lineage>
</organism>
<evidence type="ECO:0000259" key="15">
    <source>
        <dbReference type="PROSITE" id="PS50109"/>
    </source>
</evidence>
<dbReference type="RefSeq" id="WP_066143140.1">
    <property type="nucleotide sequence ID" value="NZ_CBCSGM010000002.1"/>
</dbReference>
<dbReference type="InterPro" id="IPR003660">
    <property type="entry name" value="HAMP_dom"/>
</dbReference>
<dbReference type="SUPFAM" id="SSF55874">
    <property type="entry name" value="ATPase domain of HSP90 chaperone/DNA topoisomerase II/histidine kinase"/>
    <property type="match status" value="1"/>
</dbReference>
<dbReference type="InterPro" id="IPR005467">
    <property type="entry name" value="His_kinase_dom"/>
</dbReference>
<evidence type="ECO:0000256" key="6">
    <source>
        <dbReference type="ARBA" id="ARBA00022679"/>
    </source>
</evidence>
<dbReference type="EC" id="2.7.13.3" evidence="3"/>
<dbReference type="InterPro" id="IPR004358">
    <property type="entry name" value="Sig_transdc_His_kin-like_C"/>
</dbReference>
<proteinExistence type="predicted"/>
<dbReference type="InterPro" id="IPR003661">
    <property type="entry name" value="HisK_dim/P_dom"/>
</dbReference>
<comment type="subcellular location">
    <subcellularLocation>
        <location evidence="2">Cell membrane</location>
        <topology evidence="2">Multi-pass membrane protein</topology>
    </subcellularLocation>
</comment>
<name>A0A2X4YKZ7_LEDLE</name>
<dbReference type="GO" id="GO:0005886">
    <property type="term" value="C:plasma membrane"/>
    <property type="evidence" value="ECO:0007669"/>
    <property type="project" value="UniProtKB-SubCell"/>
</dbReference>
<accession>A0A2X4YKZ7</accession>
<keyword evidence="13 14" id="KW-0472">Membrane</keyword>
<sequence length="485" mass="56028">MGKIERPIRRQIISSFFLILLFSIIATIFTWAIIATLFMLHSNRINPANYYEKQIPTILQYIEQSNAQLLQKDQKKDLEEMIPLEGMDYQVLNKNGTILYGSTSKQYIKSQKDLLNSFNTNLYDKNDIVQFYPIFDRKNEQIGAIGFRYSLNLASSNPQYSWLIFSLGLLAFASPFIYFSLFSYLIGRRFSKQIEGPFNHLMEGARKIQSHDLDFQLMESKTSKELNELVRSFEDMRISLKASLLRQWQLEEERKEMVAAIAHDLRTPLTIIHGHVEGLMDGGVKNPERLDRYLKTIFSSTQRSIRLIDQLNEASAIGRQNFIMEPKVVNTAEFIQHKAEEYKMLCAKKNITLKKSFILSDEAEMKINMDPYRVSQVLDNIITNSIRYCPKDGVIEWIITKEHDKVILEIRDNGPGFQQEETGRVFKKFYRGDASRSGEDSNFGLGLYIAQMIVKKHHGAITVQNHAQGGAYTKIIFKALVEVKP</sequence>
<keyword evidence="5" id="KW-0597">Phosphoprotein</keyword>
<dbReference type="CDD" id="cd00082">
    <property type="entry name" value="HisKA"/>
    <property type="match status" value="1"/>
</dbReference>
<feature type="transmembrane region" description="Helical" evidence="14">
    <location>
        <begin position="12"/>
        <end position="40"/>
    </location>
</feature>
<dbReference type="InterPro" id="IPR036890">
    <property type="entry name" value="HATPase_C_sf"/>
</dbReference>
<evidence type="ECO:0000256" key="9">
    <source>
        <dbReference type="ARBA" id="ARBA00022777"/>
    </source>
</evidence>
<dbReference type="Pfam" id="PF00672">
    <property type="entry name" value="HAMP"/>
    <property type="match status" value="1"/>
</dbReference>
<dbReference type="EMBL" id="LS483476">
    <property type="protein sequence ID" value="SQI52425.1"/>
    <property type="molecule type" value="Genomic_DNA"/>
</dbReference>
<dbReference type="InterPro" id="IPR050398">
    <property type="entry name" value="HssS/ArlS-like"/>
</dbReference>
<dbReference type="PROSITE" id="PS50885">
    <property type="entry name" value="HAMP"/>
    <property type="match status" value="1"/>
</dbReference>
<keyword evidence="4" id="KW-1003">Cell membrane</keyword>
<dbReference type="PANTHER" id="PTHR45528:SF8">
    <property type="entry name" value="HISTIDINE KINASE"/>
    <property type="match status" value="1"/>
</dbReference>
<keyword evidence="8" id="KW-0547">Nucleotide-binding</keyword>
<evidence type="ECO:0000256" key="2">
    <source>
        <dbReference type="ARBA" id="ARBA00004651"/>
    </source>
</evidence>
<dbReference type="PANTHER" id="PTHR45528">
    <property type="entry name" value="SENSOR HISTIDINE KINASE CPXA"/>
    <property type="match status" value="1"/>
</dbReference>
<keyword evidence="18" id="KW-1185">Reference proteome</keyword>
<dbReference type="Gene3D" id="6.10.340.10">
    <property type="match status" value="1"/>
</dbReference>
<keyword evidence="10" id="KW-0067">ATP-binding</keyword>
<evidence type="ECO:0000256" key="1">
    <source>
        <dbReference type="ARBA" id="ARBA00000085"/>
    </source>
</evidence>
<dbReference type="GO" id="GO:0005524">
    <property type="term" value="F:ATP binding"/>
    <property type="evidence" value="ECO:0007669"/>
    <property type="project" value="UniProtKB-KW"/>
</dbReference>
<dbReference type="AlphaFoldDB" id="A0A2X4YKZ7"/>
<dbReference type="FunFam" id="3.30.565.10:FF:000006">
    <property type="entry name" value="Sensor histidine kinase WalK"/>
    <property type="match status" value="1"/>
</dbReference>
<feature type="domain" description="Histidine kinase" evidence="15">
    <location>
        <begin position="260"/>
        <end position="481"/>
    </location>
</feature>
<dbReference type="SMART" id="SM00387">
    <property type="entry name" value="HATPase_c"/>
    <property type="match status" value="1"/>
</dbReference>
<evidence type="ECO:0000256" key="11">
    <source>
        <dbReference type="ARBA" id="ARBA00022989"/>
    </source>
</evidence>
<dbReference type="SUPFAM" id="SSF47384">
    <property type="entry name" value="Homodimeric domain of signal transducing histidine kinase"/>
    <property type="match status" value="1"/>
</dbReference>
<comment type="catalytic activity">
    <reaction evidence="1">
        <text>ATP + protein L-histidine = ADP + protein N-phospho-L-histidine.</text>
        <dbReference type="EC" id="2.7.13.3"/>
    </reaction>
</comment>
<evidence type="ECO:0000256" key="4">
    <source>
        <dbReference type="ARBA" id="ARBA00022475"/>
    </source>
</evidence>
<evidence type="ECO:0000256" key="3">
    <source>
        <dbReference type="ARBA" id="ARBA00012438"/>
    </source>
</evidence>
<keyword evidence="9 17" id="KW-0418">Kinase</keyword>
<keyword evidence="6 17" id="KW-0808">Transferase</keyword>
<feature type="transmembrane region" description="Helical" evidence="14">
    <location>
        <begin position="160"/>
        <end position="186"/>
    </location>
</feature>
<dbReference type="Gene3D" id="1.10.287.130">
    <property type="match status" value="1"/>
</dbReference>